<evidence type="ECO:0000259" key="2">
    <source>
        <dbReference type="PROSITE" id="PS51369"/>
    </source>
</evidence>
<dbReference type="PROSITE" id="PS51369">
    <property type="entry name" value="TCP"/>
    <property type="match status" value="1"/>
</dbReference>
<feature type="domain" description="TCP" evidence="2">
    <location>
        <begin position="1"/>
        <end position="26"/>
    </location>
</feature>
<dbReference type="InterPro" id="IPR017887">
    <property type="entry name" value="TF_TCP_subgr"/>
</dbReference>
<feature type="region of interest" description="Disordered" evidence="1">
    <location>
        <begin position="30"/>
        <end position="58"/>
    </location>
</feature>
<dbReference type="Pfam" id="PF03634">
    <property type="entry name" value="TCP"/>
    <property type="match status" value="1"/>
</dbReference>
<name>I1ZI53_9ROSI</name>
<accession>I1ZI53</accession>
<feature type="non-terminal residue" evidence="3">
    <location>
        <position position="92"/>
    </location>
</feature>
<dbReference type="AlphaFoldDB" id="I1ZI53"/>
<feature type="compositionally biased region" description="Polar residues" evidence="1">
    <location>
        <begin position="30"/>
        <end position="54"/>
    </location>
</feature>
<protein>
    <submittedName>
        <fullName evidence="3">Cycloidea-like protein 2B</fullName>
    </submittedName>
</protein>
<dbReference type="EMBL" id="JQ723745">
    <property type="protein sequence ID" value="AFJ24707.1"/>
    <property type="molecule type" value="Genomic_DNA"/>
</dbReference>
<organism evidence="3">
    <name type="scientific">Bunchosia glandulifera</name>
    <dbReference type="NCBI Taxonomy" id="1027090"/>
    <lineage>
        <taxon>Eukaryota</taxon>
        <taxon>Viridiplantae</taxon>
        <taxon>Streptophyta</taxon>
        <taxon>Embryophyta</taxon>
        <taxon>Tracheophyta</taxon>
        <taxon>Spermatophyta</taxon>
        <taxon>Magnoliopsida</taxon>
        <taxon>eudicotyledons</taxon>
        <taxon>Gunneridae</taxon>
        <taxon>Pentapetalae</taxon>
        <taxon>rosids</taxon>
        <taxon>fabids</taxon>
        <taxon>Malpighiales</taxon>
        <taxon>Malpighiaceae</taxon>
        <taxon>Bunchosia</taxon>
    </lineage>
</organism>
<reference evidence="3" key="1">
    <citation type="journal article" date="2012" name="PLoS ONE">
        <title>Similar genetic mechanisms underlie the parallel evolution of floral phenotypes.</title>
        <authorList>
            <person name="Zhang W."/>
            <person name="Kramer E.M."/>
            <person name="Davis C.C."/>
        </authorList>
    </citation>
    <scope>NUCLEOTIDE SEQUENCE</scope>
</reference>
<proteinExistence type="predicted"/>
<feature type="non-terminal residue" evidence="3">
    <location>
        <position position="1"/>
    </location>
</feature>
<evidence type="ECO:0000256" key="1">
    <source>
        <dbReference type="SAM" id="MobiDB-lite"/>
    </source>
</evidence>
<sequence length="92" mass="10269">DLLGFDRASKTLEWLLTKSKKAIKELASQNGINVSPNNNTNKQSLSSSNLTSDQMDQDHDVSNRVITLNSVKNKSSERRLKILQKASVLVKE</sequence>
<evidence type="ECO:0000313" key="3">
    <source>
        <dbReference type="EMBL" id="AFJ24707.1"/>
    </source>
</evidence>